<dbReference type="InterPro" id="IPR001142">
    <property type="entry name" value="DUP/COS"/>
</dbReference>
<dbReference type="AlphaFoldDB" id="A0A1Q3AL31"/>
<sequence length="342" mass="39980">MEKHVDKEQAKTMPLKVTFKNILRWTIHELCDFDLSWNVVVPWCVLEGVVFTYTSYIHALLLGLLLFYLRYQLRIRKNDVLSDTKEMFSRDVLAVNPGLDTAKWNEVAAKMNNELYEQHYWRSRQFFFDEDECHRSFREYILKPSSTPLSDISSEAVKLYYEATNELYKNFLQDVFPSNTKSLPGNERYGRIMWLISNKSFLKHPLPELGILASLLASGKLSPTGIFLCYTCAIRIHNAYKSHLEGKYKSLGITQRVRFLAAVMHFAPGDDPKKWDHIAAHMNWYLRVKGTWTDSHENFFNGKECLDFYESQFMLLPLKPDNFGYPDLKEIVNETNKVCAPL</sequence>
<accession>A0A1Q3AL31</accession>
<keyword evidence="1" id="KW-0812">Transmembrane</keyword>
<evidence type="ECO:0000313" key="2">
    <source>
        <dbReference type="EMBL" id="GAV56451.1"/>
    </source>
</evidence>
<reference evidence="2 3" key="1">
    <citation type="submission" date="2016-08" db="EMBL/GenBank/DDBJ databases">
        <title>Draft genome sequence of allopolyploid Zygosaccharomyces rouxii.</title>
        <authorList>
            <person name="Watanabe J."/>
            <person name="Uehara K."/>
            <person name="Mogi Y."/>
            <person name="Tsukioka Y."/>
        </authorList>
    </citation>
    <scope>NUCLEOTIDE SEQUENCE [LARGE SCALE GENOMIC DNA]</scope>
    <source>
        <strain evidence="2 3">NBRC 110957</strain>
    </source>
</reference>
<dbReference type="Proteomes" id="UP000187013">
    <property type="component" value="Unassembled WGS sequence"/>
</dbReference>
<keyword evidence="1" id="KW-1133">Transmembrane helix</keyword>
<dbReference type="OrthoDB" id="4037327at2759"/>
<proteinExistence type="predicted"/>
<dbReference type="Pfam" id="PF00674">
    <property type="entry name" value="DUP"/>
    <property type="match status" value="2"/>
</dbReference>
<name>A0A1Q3AL31_ZYGRO</name>
<gene>
    <name evidence="2" type="ORF">ZYGR_0DI00100</name>
</gene>
<dbReference type="EMBL" id="BDGX01000113">
    <property type="protein sequence ID" value="GAV56451.1"/>
    <property type="molecule type" value="Genomic_DNA"/>
</dbReference>
<evidence type="ECO:0000256" key="1">
    <source>
        <dbReference type="SAM" id="Phobius"/>
    </source>
</evidence>
<feature type="transmembrane region" description="Helical" evidence="1">
    <location>
        <begin position="50"/>
        <end position="69"/>
    </location>
</feature>
<evidence type="ECO:0000313" key="3">
    <source>
        <dbReference type="Proteomes" id="UP000187013"/>
    </source>
</evidence>
<keyword evidence="1" id="KW-0472">Membrane</keyword>
<organism evidence="2 3">
    <name type="scientific">Zygosaccharomyces rouxii</name>
    <dbReference type="NCBI Taxonomy" id="4956"/>
    <lineage>
        <taxon>Eukaryota</taxon>
        <taxon>Fungi</taxon>
        <taxon>Dikarya</taxon>
        <taxon>Ascomycota</taxon>
        <taxon>Saccharomycotina</taxon>
        <taxon>Saccharomycetes</taxon>
        <taxon>Saccharomycetales</taxon>
        <taxon>Saccharomycetaceae</taxon>
        <taxon>Zygosaccharomyces</taxon>
    </lineage>
</organism>
<comment type="caution">
    <text evidence="2">The sequence shown here is derived from an EMBL/GenBank/DDBJ whole genome shotgun (WGS) entry which is preliminary data.</text>
</comment>
<protein>
    <submittedName>
        <fullName evidence="2">Uncharacterized protein</fullName>
    </submittedName>
</protein>